<dbReference type="KEGG" id="pmt:PMT_0232"/>
<dbReference type="EMBL" id="BX548175">
    <property type="protein sequence ID" value="CAE20407.1"/>
    <property type="molecule type" value="Genomic_DNA"/>
</dbReference>
<evidence type="ECO:0000256" key="1">
    <source>
        <dbReference type="SAM" id="Phobius"/>
    </source>
</evidence>
<evidence type="ECO:0000313" key="2">
    <source>
        <dbReference type="EMBL" id="CAE20407.1"/>
    </source>
</evidence>
<keyword evidence="1" id="KW-0472">Membrane</keyword>
<dbReference type="Proteomes" id="UP000001423">
    <property type="component" value="Chromosome"/>
</dbReference>
<evidence type="ECO:0000313" key="3">
    <source>
        <dbReference type="Proteomes" id="UP000001423"/>
    </source>
</evidence>
<reference evidence="2 3" key="1">
    <citation type="journal article" date="2003" name="Nature">
        <title>Genome divergence in two Prochlorococcus ecotypes reflects oceanic niche differentiation.</title>
        <authorList>
            <person name="Rocap G."/>
            <person name="Larimer F.W."/>
            <person name="Lamerdin J.E."/>
            <person name="Malfatti S."/>
            <person name="Chain P."/>
            <person name="Ahlgren N.A."/>
            <person name="Arellano A."/>
            <person name="Coleman M."/>
            <person name="Hauser L."/>
            <person name="Hess W.R."/>
            <person name="Johnson Z.I."/>
            <person name="Land M.L."/>
            <person name="Lindell D."/>
            <person name="Post A.F."/>
            <person name="Regala W."/>
            <person name="Shah M."/>
            <person name="Shaw S.L."/>
            <person name="Steglich C."/>
            <person name="Sullivan M.B."/>
            <person name="Ting C.S."/>
            <person name="Tolonen A."/>
            <person name="Webb E.A."/>
            <person name="Zinser E.R."/>
            <person name="Chisholm S.W."/>
        </authorList>
    </citation>
    <scope>NUCLEOTIDE SEQUENCE [LARGE SCALE GENOMIC DNA]</scope>
    <source>
        <strain evidence="3">MIT 9313</strain>
    </source>
</reference>
<feature type="transmembrane region" description="Helical" evidence="1">
    <location>
        <begin position="51"/>
        <end position="70"/>
    </location>
</feature>
<dbReference type="InterPro" id="IPR007038">
    <property type="entry name" value="HupE_UreJ"/>
</dbReference>
<organism evidence="2 3">
    <name type="scientific">Prochlorococcus marinus (strain MIT 9313)</name>
    <dbReference type="NCBI Taxonomy" id="74547"/>
    <lineage>
        <taxon>Bacteria</taxon>
        <taxon>Bacillati</taxon>
        <taxon>Cyanobacteriota</taxon>
        <taxon>Cyanophyceae</taxon>
        <taxon>Synechococcales</taxon>
        <taxon>Prochlorococcaceae</taxon>
        <taxon>Prochlorococcus</taxon>
    </lineage>
</organism>
<feature type="transmembrane region" description="Helical" evidence="1">
    <location>
        <begin position="100"/>
        <end position="120"/>
    </location>
</feature>
<dbReference type="AlphaFoldDB" id="Q7V8U5"/>
<feature type="transmembrane region" description="Helical" evidence="1">
    <location>
        <begin position="127"/>
        <end position="146"/>
    </location>
</feature>
<dbReference type="HOGENOM" id="CLU_088877_1_1_3"/>
<dbReference type="Pfam" id="PF04955">
    <property type="entry name" value="HupE_UreJ"/>
    <property type="match status" value="1"/>
</dbReference>
<gene>
    <name evidence="2" type="primary">hupE</name>
    <name evidence="2" type="ordered locus">PMT_0232</name>
</gene>
<keyword evidence="3" id="KW-1185">Reference proteome</keyword>
<feature type="transmembrane region" description="Helical" evidence="1">
    <location>
        <begin position="152"/>
        <end position="172"/>
    </location>
</feature>
<accession>Q7V8U5</accession>
<protein>
    <submittedName>
        <fullName evidence="2">Putative hydrogenase accessory protein</fullName>
    </submittedName>
</protein>
<proteinExistence type="predicted"/>
<keyword evidence="1" id="KW-1133">Transmembrane helix</keyword>
<keyword evidence="1" id="KW-0812">Transmembrane</keyword>
<sequence>MRSYSWLIAAIMATPALLAMLVRPAFAHHPFAMQEAGTLNALQGLISGVGHPLLGPDHLLFLLAIGFVGLNRPRQWLAPLLAAGLLGSAISQLIPLPETLSVYAEALLSLSLVVTGLVALGKASPLLLLPFISLHGYLLGGVIIGAEPTPLTAYFLGLIISQGSMLLIVTTYSKRLLDSIGNGGQRIAAGIWIGIGAAFSWSLLIP</sequence>
<feature type="transmembrane region" description="Helical" evidence="1">
    <location>
        <begin position="184"/>
        <end position="204"/>
    </location>
</feature>
<dbReference type="eggNOG" id="COG2370">
    <property type="taxonomic scope" value="Bacteria"/>
</dbReference>
<name>Q7V8U5_PROMM</name>
<feature type="transmembrane region" description="Helical" evidence="1">
    <location>
        <begin position="77"/>
        <end position="94"/>
    </location>
</feature>